<feature type="non-terminal residue" evidence="2">
    <location>
        <position position="1"/>
    </location>
</feature>
<sequence>GGLQLHTRGEYAIKDNNMPEGWQLLIADDIILIYSTDGSSLPETALFTYEGDLLILESIIAAWNGVAVMAEYRVIPADYSLGNAYPNPFNPVTNITFALPEDGLVSVSIYNLQGRLVEELISGTMHAGYHRIVWNAKEHSSGMYFIKMQSGEFISNQKLMLIK</sequence>
<feature type="domain" description="Secretion system C-terminal sorting" evidence="1">
    <location>
        <begin position="85"/>
        <end position="159"/>
    </location>
</feature>
<dbReference type="InterPro" id="IPR026444">
    <property type="entry name" value="Secre_tail"/>
</dbReference>
<name>A0A383EEV0_9ZZZZ</name>
<evidence type="ECO:0000259" key="1">
    <source>
        <dbReference type="Pfam" id="PF18962"/>
    </source>
</evidence>
<dbReference type="Gene3D" id="2.60.40.4070">
    <property type="match status" value="1"/>
</dbReference>
<protein>
    <recommendedName>
        <fullName evidence="1">Secretion system C-terminal sorting domain-containing protein</fullName>
    </recommendedName>
</protein>
<dbReference type="AlphaFoldDB" id="A0A383EEV0"/>
<proteinExistence type="predicted"/>
<dbReference type="Pfam" id="PF18962">
    <property type="entry name" value="Por_Secre_tail"/>
    <property type="match status" value="1"/>
</dbReference>
<organism evidence="2">
    <name type="scientific">marine metagenome</name>
    <dbReference type="NCBI Taxonomy" id="408172"/>
    <lineage>
        <taxon>unclassified sequences</taxon>
        <taxon>metagenomes</taxon>
        <taxon>ecological metagenomes</taxon>
    </lineage>
</organism>
<evidence type="ECO:0000313" key="2">
    <source>
        <dbReference type="EMBL" id="SVE55367.1"/>
    </source>
</evidence>
<gene>
    <name evidence="2" type="ORF">METZ01_LOCUS508221</name>
</gene>
<reference evidence="2" key="1">
    <citation type="submission" date="2018-05" db="EMBL/GenBank/DDBJ databases">
        <authorList>
            <person name="Lanie J.A."/>
            <person name="Ng W.-L."/>
            <person name="Kazmierczak K.M."/>
            <person name="Andrzejewski T.M."/>
            <person name="Davidsen T.M."/>
            <person name="Wayne K.J."/>
            <person name="Tettelin H."/>
            <person name="Glass J.I."/>
            <person name="Rusch D."/>
            <person name="Podicherti R."/>
            <person name="Tsui H.-C.T."/>
            <person name="Winkler M.E."/>
        </authorList>
    </citation>
    <scope>NUCLEOTIDE SEQUENCE</scope>
</reference>
<accession>A0A383EEV0</accession>
<dbReference type="EMBL" id="UINC01225343">
    <property type="protein sequence ID" value="SVE55367.1"/>
    <property type="molecule type" value="Genomic_DNA"/>
</dbReference>
<dbReference type="NCBIfam" id="TIGR04183">
    <property type="entry name" value="Por_Secre_tail"/>
    <property type="match status" value="1"/>
</dbReference>